<name>A0A5P6VVI8_PSEXY</name>
<dbReference type="OrthoDB" id="4377018at2"/>
<evidence type="ECO:0000313" key="3">
    <source>
        <dbReference type="EMBL" id="QFJ56029.1"/>
    </source>
</evidence>
<accession>A0A5P6VVI8</accession>
<dbReference type="InterPro" id="IPR053281">
    <property type="entry name" value="Double_zinc_ribbon"/>
</dbReference>
<dbReference type="RefSeq" id="WP_151625356.1">
    <property type="nucleotide sequence ID" value="NZ_CP043028.1"/>
</dbReference>
<dbReference type="KEGG" id="pxv:FXF36_14600"/>
<reference evidence="4" key="1">
    <citation type="submission" date="2019-08" db="EMBL/GenBank/DDBJ databases">
        <title>Complete Genome Sequence of the Polysaccharide-Degrading Rumen Bacterium Pseudobutyrivibrio xylanivorans MA3014.</title>
        <authorList>
            <person name="Palevich N."/>
            <person name="Maclean P.H."/>
            <person name="Kelly W.J."/>
            <person name="Leahy S.C."/>
            <person name="Rakonjac J."/>
            <person name="Attwood G.T."/>
        </authorList>
    </citation>
    <scope>NUCLEOTIDE SEQUENCE [LARGE SCALE GENOMIC DNA]</scope>
    <source>
        <strain evidence="4">MA3014</strain>
    </source>
</reference>
<organism evidence="3 4">
    <name type="scientific">Pseudobutyrivibrio xylanivorans</name>
    <dbReference type="NCBI Taxonomy" id="185007"/>
    <lineage>
        <taxon>Bacteria</taxon>
        <taxon>Bacillati</taxon>
        <taxon>Bacillota</taxon>
        <taxon>Clostridia</taxon>
        <taxon>Lachnospirales</taxon>
        <taxon>Lachnospiraceae</taxon>
        <taxon>Pseudobutyrivibrio</taxon>
    </lineage>
</organism>
<keyword evidence="1" id="KW-0472">Membrane</keyword>
<evidence type="ECO:0000256" key="1">
    <source>
        <dbReference type="SAM" id="Phobius"/>
    </source>
</evidence>
<feature type="domain" description="Zinc-ribbon 15" evidence="2">
    <location>
        <begin position="20"/>
        <end position="119"/>
    </location>
</feature>
<proteinExistence type="predicted"/>
<feature type="transmembrane region" description="Helical" evidence="1">
    <location>
        <begin position="31"/>
        <end position="48"/>
    </location>
</feature>
<dbReference type="PANTHER" id="PTHR36718">
    <property type="entry name" value="OS05G0435400 PROTEIN"/>
    <property type="match status" value="1"/>
</dbReference>
<evidence type="ECO:0000259" key="2">
    <source>
        <dbReference type="Pfam" id="PF17032"/>
    </source>
</evidence>
<evidence type="ECO:0000313" key="4">
    <source>
        <dbReference type="Proteomes" id="UP000327030"/>
    </source>
</evidence>
<dbReference type="EMBL" id="CP043028">
    <property type="protein sequence ID" value="QFJ56029.1"/>
    <property type="molecule type" value="Genomic_DNA"/>
</dbReference>
<sequence length="122" mass="14270">MFFIMGITDGRKDFDFSQTVICDSCGKYGRYQVFTIYTVLSLFFIPTFKWNRRYYVQMSCCGTVYELDPEIGKRIAAGEELQIKPQDLTKVSQGRGFFKRCRNCGYETAEDFDYCPKCGLRF</sequence>
<protein>
    <submittedName>
        <fullName evidence="3">Zinc ribbon domain-containing protein</fullName>
    </submittedName>
</protein>
<dbReference type="Proteomes" id="UP000327030">
    <property type="component" value="Chromosome 1"/>
</dbReference>
<dbReference type="PANTHER" id="PTHR36718:SF1">
    <property type="entry name" value="DOUBLE ZINC RIBBON PROTEIN MJ0416"/>
    <property type="match status" value="1"/>
</dbReference>
<dbReference type="Pfam" id="PF17032">
    <property type="entry name" value="Zn_ribbon_15"/>
    <property type="match status" value="1"/>
</dbReference>
<keyword evidence="1" id="KW-0812">Transmembrane</keyword>
<dbReference type="InterPro" id="IPR031493">
    <property type="entry name" value="Zinc_ribbon_15"/>
</dbReference>
<dbReference type="AlphaFoldDB" id="A0A5P6VVI8"/>
<keyword evidence="1" id="KW-1133">Transmembrane helix</keyword>
<gene>
    <name evidence="3" type="ORF">FXF36_14600</name>
</gene>